<dbReference type="EMBL" id="JAODUO010000048">
    <property type="protein sequence ID" value="KAK2191632.1"/>
    <property type="molecule type" value="Genomic_DNA"/>
</dbReference>
<comment type="caution">
    <text evidence="2">The sequence shown here is derived from an EMBL/GenBank/DDBJ whole genome shotgun (WGS) entry which is preliminary data.</text>
</comment>
<name>A0AAD9PBG1_RIDPI</name>
<protein>
    <submittedName>
        <fullName evidence="2">Uncharacterized protein</fullName>
    </submittedName>
</protein>
<accession>A0AAD9PBG1</accession>
<dbReference type="Proteomes" id="UP001209878">
    <property type="component" value="Unassembled WGS sequence"/>
</dbReference>
<feature type="compositionally biased region" description="Polar residues" evidence="1">
    <location>
        <begin position="171"/>
        <end position="193"/>
    </location>
</feature>
<feature type="compositionally biased region" description="Low complexity" evidence="1">
    <location>
        <begin position="1"/>
        <end position="49"/>
    </location>
</feature>
<organism evidence="2 3">
    <name type="scientific">Ridgeia piscesae</name>
    <name type="common">Tubeworm</name>
    <dbReference type="NCBI Taxonomy" id="27915"/>
    <lineage>
        <taxon>Eukaryota</taxon>
        <taxon>Metazoa</taxon>
        <taxon>Spiralia</taxon>
        <taxon>Lophotrochozoa</taxon>
        <taxon>Annelida</taxon>
        <taxon>Polychaeta</taxon>
        <taxon>Sedentaria</taxon>
        <taxon>Canalipalpata</taxon>
        <taxon>Sabellida</taxon>
        <taxon>Siboglinidae</taxon>
        <taxon>Ridgeia</taxon>
    </lineage>
</organism>
<evidence type="ECO:0000256" key="1">
    <source>
        <dbReference type="SAM" id="MobiDB-lite"/>
    </source>
</evidence>
<keyword evidence="3" id="KW-1185">Reference proteome</keyword>
<feature type="compositionally biased region" description="Polar residues" evidence="1">
    <location>
        <begin position="113"/>
        <end position="124"/>
    </location>
</feature>
<proteinExistence type="predicted"/>
<gene>
    <name evidence="2" type="ORF">NP493_48g00047</name>
</gene>
<sequence length="371" mass="40454">MQGPRPQGQMQGARPQGQMQGPRPQGQMQGPRPQQQMQGPRAQGQMQAPRPQGQMQAPRPQGQIQMQAPRPQGQIVVQQSQKQVNMQAPRPQGQMQGPRPQGQMNTQVPPPQAQMNTQVSPHQGQMNPEVVPPQGQMNMQGQTVTTVPHQQIIVHQADINTTNGSSLKSVPTTVNGGQTVINVPKPSTSTGPVTMNGPRMNGIMRSNSGLSEMSRASTITASQRSVTFIPPGEHQSGQSGYMLMPVGQGVAAPPGYMLVPVMQPQANGGAEDEDFDDTASNATLTFTRSNKFKLQLPPDGNLYHFSVKKMAAFFNELRIDDSIVQACIRGRMDGKKFSRLSETDLNNYGILNPITIYFRSKTGKRSPKFML</sequence>
<feature type="region of interest" description="Disordered" evidence="1">
    <location>
        <begin position="1"/>
        <end position="124"/>
    </location>
</feature>
<dbReference type="AlphaFoldDB" id="A0AAD9PBG1"/>
<evidence type="ECO:0000313" key="2">
    <source>
        <dbReference type="EMBL" id="KAK2191632.1"/>
    </source>
</evidence>
<feature type="region of interest" description="Disordered" evidence="1">
    <location>
        <begin position="171"/>
        <end position="199"/>
    </location>
</feature>
<feature type="compositionally biased region" description="Low complexity" evidence="1">
    <location>
        <begin position="72"/>
        <end position="104"/>
    </location>
</feature>
<evidence type="ECO:0000313" key="3">
    <source>
        <dbReference type="Proteomes" id="UP001209878"/>
    </source>
</evidence>
<reference evidence="2" key="1">
    <citation type="journal article" date="2023" name="Mol. Biol. Evol.">
        <title>Third-Generation Sequencing Reveals the Adaptive Role of the Epigenome in Three Deep-Sea Polychaetes.</title>
        <authorList>
            <person name="Perez M."/>
            <person name="Aroh O."/>
            <person name="Sun Y."/>
            <person name="Lan Y."/>
            <person name="Juniper S.K."/>
            <person name="Young C.R."/>
            <person name="Angers B."/>
            <person name="Qian P.Y."/>
        </authorList>
    </citation>
    <scope>NUCLEOTIDE SEQUENCE</scope>
    <source>
        <strain evidence="2">R07B-5</strain>
    </source>
</reference>